<evidence type="ECO:0008006" key="4">
    <source>
        <dbReference type="Google" id="ProtNLM"/>
    </source>
</evidence>
<dbReference type="Gene3D" id="2.40.10.10">
    <property type="entry name" value="Trypsin-like serine proteases"/>
    <property type="match status" value="2"/>
</dbReference>
<sequence>MSRRSIRGLAVLAAAAVMATVPAAASGQPKSEDAGSATAPVADLVADRIGGLGLADYRDVFGGLRVESPTAVTVYARDTGRAQELVAAARKDLPDGVGAEVAVDVRSSPFTRAELHDARTALWKHDNDKAYFAIQVPAQADRLIVHVADPGAVASALSARPVVELAHGITTRDVEFTKGERPVNTSRVDDSAPYKGGIPLEEYWYWDYICTSSFGARNSSGAEFLMTAQHCFDSGDGVYDHADDYLGDVAFTNVYLDTAAIATDAGSGVYIDSVNQRSYNRAAYSWNGQTVCQSGYTSNKVCNIVVWADSIEWQDEDGQVRWGVAGSAGVGVATACPGDSGGPVWTITTTSATESRGITSAGGVAVGNCFQDAYWTETVSILNAHGLTLLTS</sequence>
<keyword evidence="1" id="KW-0732">Signal</keyword>
<dbReference type="SUPFAM" id="SSF50494">
    <property type="entry name" value="Trypsin-like serine proteases"/>
    <property type="match status" value="1"/>
</dbReference>
<keyword evidence="3" id="KW-1185">Reference proteome</keyword>
<protein>
    <recommendedName>
        <fullName evidence="4">Streptogrisin C</fullName>
    </recommendedName>
</protein>
<evidence type="ECO:0000313" key="2">
    <source>
        <dbReference type="EMBL" id="RLK61417.1"/>
    </source>
</evidence>
<accession>A0A421BAQ7</accession>
<dbReference type="InterPro" id="IPR009003">
    <property type="entry name" value="Peptidase_S1_PA"/>
</dbReference>
<dbReference type="AlphaFoldDB" id="A0A421BAQ7"/>
<proteinExistence type="predicted"/>
<dbReference type="Proteomes" id="UP000282454">
    <property type="component" value="Unassembled WGS sequence"/>
</dbReference>
<dbReference type="InterPro" id="IPR043504">
    <property type="entry name" value="Peptidase_S1_PA_chymotrypsin"/>
</dbReference>
<name>A0A421BAQ7_9PSEU</name>
<reference evidence="2 3" key="1">
    <citation type="submission" date="2018-10" db="EMBL/GenBank/DDBJ databases">
        <title>Genomic Encyclopedia of Archaeal and Bacterial Type Strains, Phase II (KMG-II): from individual species to whole genera.</title>
        <authorList>
            <person name="Goeker M."/>
        </authorList>
    </citation>
    <scope>NUCLEOTIDE SEQUENCE [LARGE SCALE GENOMIC DNA]</scope>
    <source>
        <strain evidence="2 3">DSM 45657</strain>
    </source>
</reference>
<feature type="chain" id="PRO_5038393179" description="Streptogrisin C" evidence="1">
    <location>
        <begin position="24"/>
        <end position="392"/>
    </location>
</feature>
<dbReference type="EMBL" id="RCDD01000001">
    <property type="protein sequence ID" value="RLK61417.1"/>
    <property type="molecule type" value="Genomic_DNA"/>
</dbReference>
<dbReference type="RefSeq" id="WP_147459929.1">
    <property type="nucleotide sequence ID" value="NZ_RCDD01000001.1"/>
</dbReference>
<evidence type="ECO:0000256" key="1">
    <source>
        <dbReference type="SAM" id="SignalP"/>
    </source>
</evidence>
<dbReference type="OrthoDB" id="3206454at2"/>
<organism evidence="2 3">
    <name type="scientific">Actinokineospora cianjurensis</name>
    <dbReference type="NCBI Taxonomy" id="585224"/>
    <lineage>
        <taxon>Bacteria</taxon>
        <taxon>Bacillati</taxon>
        <taxon>Actinomycetota</taxon>
        <taxon>Actinomycetes</taxon>
        <taxon>Pseudonocardiales</taxon>
        <taxon>Pseudonocardiaceae</taxon>
        <taxon>Actinokineospora</taxon>
    </lineage>
</organism>
<gene>
    <name evidence="2" type="ORF">CLV68_1957</name>
</gene>
<comment type="caution">
    <text evidence="2">The sequence shown here is derived from an EMBL/GenBank/DDBJ whole genome shotgun (WGS) entry which is preliminary data.</text>
</comment>
<feature type="signal peptide" evidence="1">
    <location>
        <begin position="1"/>
        <end position="23"/>
    </location>
</feature>
<evidence type="ECO:0000313" key="3">
    <source>
        <dbReference type="Proteomes" id="UP000282454"/>
    </source>
</evidence>